<evidence type="ECO:0000313" key="2">
    <source>
        <dbReference type="EMBL" id="KAK8568974.1"/>
    </source>
</evidence>
<dbReference type="Proteomes" id="UP001472677">
    <property type="component" value="Unassembled WGS sequence"/>
</dbReference>
<feature type="domain" description="RNase H type-1" evidence="1">
    <location>
        <begin position="42"/>
        <end position="105"/>
    </location>
</feature>
<keyword evidence="3" id="KW-1185">Reference proteome</keyword>
<dbReference type="Pfam" id="PF13456">
    <property type="entry name" value="RVT_3"/>
    <property type="match status" value="1"/>
</dbReference>
<reference evidence="2 3" key="1">
    <citation type="journal article" date="2024" name="G3 (Bethesda)">
        <title>Genome assembly of Hibiscus sabdariffa L. provides insights into metabolisms of medicinal natural products.</title>
        <authorList>
            <person name="Kim T."/>
        </authorList>
    </citation>
    <scope>NUCLEOTIDE SEQUENCE [LARGE SCALE GENOMIC DNA]</scope>
    <source>
        <strain evidence="2">TK-2024</strain>
        <tissue evidence="2">Old leaves</tissue>
    </source>
</reference>
<protein>
    <recommendedName>
        <fullName evidence="1">RNase H type-1 domain-containing protein</fullName>
    </recommendedName>
</protein>
<comment type="caution">
    <text evidence="2">The sequence shown here is derived from an EMBL/GenBank/DDBJ whole genome shotgun (WGS) entry which is preliminary data.</text>
</comment>
<sequence>MDAFFNFSLEEWLLDNLNTKIVLGTFFLSLLFGRSQTSLDSWFLKVQLQTDNAQVLKLIFDVSAHFGPYPLIWAIDKLRKRAWVVDFQVIRREANMAVDGIAKAATNLNGSLSVFESIPDHLRHCMQKGHSRSPKSSGGVKIFI</sequence>
<name>A0ABR2F205_9ROSI</name>
<organism evidence="2 3">
    <name type="scientific">Hibiscus sabdariffa</name>
    <name type="common">roselle</name>
    <dbReference type="NCBI Taxonomy" id="183260"/>
    <lineage>
        <taxon>Eukaryota</taxon>
        <taxon>Viridiplantae</taxon>
        <taxon>Streptophyta</taxon>
        <taxon>Embryophyta</taxon>
        <taxon>Tracheophyta</taxon>
        <taxon>Spermatophyta</taxon>
        <taxon>Magnoliopsida</taxon>
        <taxon>eudicotyledons</taxon>
        <taxon>Gunneridae</taxon>
        <taxon>Pentapetalae</taxon>
        <taxon>rosids</taxon>
        <taxon>malvids</taxon>
        <taxon>Malvales</taxon>
        <taxon>Malvaceae</taxon>
        <taxon>Malvoideae</taxon>
        <taxon>Hibiscus</taxon>
    </lineage>
</organism>
<evidence type="ECO:0000313" key="3">
    <source>
        <dbReference type="Proteomes" id="UP001472677"/>
    </source>
</evidence>
<dbReference type="EMBL" id="JBBPBM010000009">
    <property type="protein sequence ID" value="KAK8568974.1"/>
    <property type="molecule type" value="Genomic_DNA"/>
</dbReference>
<gene>
    <name evidence="2" type="ORF">V6N12_007507</name>
</gene>
<accession>A0ABR2F205</accession>
<dbReference type="InterPro" id="IPR002156">
    <property type="entry name" value="RNaseH_domain"/>
</dbReference>
<evidence type="ECO:0000259" key="1">
    <source>
        <dbReference type="Pfam" id="PF13456"/>
    </source>
</evidence>
<proteinExistence type="predicted"/>